<dbReference type="KEGG" id="sve:SVEN_0056"/>
<dbReference type="STRING" id="953739.SVEN_0056"/>
<gene>
    <name evidence="3" type="ordered locus">SVEN_0056</name>
</gene>
<evidence type="ECO:0000256" key="1">
    <source>
        <dbReference type="SAM" id="MobiDB-lite"/>
    </source>
</evidence>
<organism evidence="3 4">
    <name type="scientific">Streptomyces venezuelae (strain ATCC 10712 / CBS 650.69 / DSM 40230 / JCM 4526 / NBRC 13096 / PD 04745)</name>
    <dbReference type="NCBI Taxonomy" id="953739"/>
    <lineage>
        <taxon>Bacteria</taxon>
        <taxon>Bacillati</taxon>
        <taxon>Actinomycetota</taxon>
        <taxon>Actinomycetes</taxon>
        <taxon>Kitasatosporales</taxon>
        <taxon>Streptomycetaceae</taxon>
        <taxon>Streptomyces</taxon>
    </lineage>
</organism>
<dbReference type="GeneID" id="51860665"/>
<dbReference type="AlphaFoldDB" id="F2R398"/>
<reference evidence="3 4" key="1">
    <citation type="journal article" date="2011" name="BMC Genomics">
        <title>Genome-wide analysis of the role of GlnR in Streptomyces venezuelae provides new insights into global nitrogen regulation in actinomycetes.</title>
        <authorList>
            <person name="Pullan S.T."/>
            <person name="Bibb M.J."/>
            <person name="Merrick M."/>
        </authorList>
    </citation>
    <scope>NUCLEOTIDE SEQUENCE [LARGE SCALE GENOMIC DNA]</scope>
    <source>
        <strain evidence="4">ATCC 10712 / CBS 650.69 / DSM 40230 / JCM 4526 / NBRC 13096 / PD 04745</strain>
    </source>
</reference>
<name>F2R398_STRVP</name>
<dbReference type="Proteomes" id="UP000006854">
    <property type="component" value="Chromosome"/>
</dbReference>
<dbReference type="Pfam" id="PF09995">
    <property type="entry name" value="MPAB_Lcp_cat"/>
    <property type="match status" value="1"/>
</dbReference>
<feature type="region of interest" description="Disordered" evidence="1">
    <location>
        <begin position="367"/>
        <end position="388"/>
    </location>
</feature>
<dbReference type="RefSeq" id="WP_015031264.1">
    <property type="nucleotide sequence ID" value="NC_018750.1"/>
</dbReference>
<sequence>MPHADASTNALRQTGDELADATVAALFERGEMGSFNTLMRFFSTAGAPVPDGLPDVAREYLEATSAPPAWVDWEEMERARLFFIDNNVHIATALSFASMPACYLVPHVAKLLSATHGLNYPSTRMAATGQFTVYLMRPDAFEAGSRFLPAAQKVRLLHASIRHHLTRENRWDVAASGVPICQEDMIGGQMFFSLLVLDSLHRLGIHMSQEGAEAYYYAWRVVGAMLGVDQETVPKTLDEARLFLDDYMVRFMGPSPEGVHLTGQLIRLYEDIVPGTLLDPLVPALVRYLIGDTCADWLEVTSTPWDTVVKAVPHVLGVLETIEDRSPLGAWALDRIGHLTTVFELSSLTRGRVMHYAVPEDLRKEYGVPDAPSRTRRWTPPPPATRVT</sequence>
<dbReference type="InterPro" id="IPR037473">
    <property type="entry name" value="Lcp-like"/>
</dbReference>
<evidence type="ECO:0000259" key="2">
    <source>
        <dbReference type="Pfam" id="PF09995"/>
    </source>
</evidence>
<feature type="compositionally biased region" description="Pro residues" evidence="1">
    <location>
        <begin position="379"/>
        <end position="388"/>
    </location>
</feature>
<proteinExistence type="predicted"/>
<dbReference type="EMBL" id="FR845719">
    <property type="protein sequence ID" value="CCA53344.1"/>
    <property type="molecule type" value="Genomic_DNA"/>
</dbReference>
<dbReference type="PANTHER" id="PTHR37539:SF1">
    <property type="entry name" value="ER-BOUND OXYGENASE MPAB_MPAB'_RUBBER OXYGENASE CATALYTIC DOMAIN-CONTAINING PROTEIN"/>
    <property type="match status" value="1"/>
</dbReference>
<evidence type="ECO:0000313" key="4">
    <source>
        <dbReference type="Proteomes" id="UP000006854"/>
    </source>
</evidence>
<evidence type="ECO:0000313" key="3">
    <source>
        <dbReference type="EMBL" id="CCA53344.1"/>
    </source>
</evidence>
<dbReference type="PATRIC" id="fig|953739.5.peg.3072"/>
<feature type="domain" description="ER-bound oxygenase mpaB/mpaB'/Rubber oxygenase catalytic" evidence="2">
    <location>
        <begin position="119"/>
        <end position="308"/>
    </location>
</feature>
<dbReference type="OrthoDB" id="7614910at2"/>
<dbReference type="InterPro" id="IPR018713">
    <property type="entry name" value="MPAB/Lcp_cat_dom"/>
</dbReference>
<accession>F2R398</accession>
<dbReference type="HOGENOM" id="CLU_049598_1_0_11"/>
<keyword evidence="4" id="KW-1185">Reference proteome</keyword>
<protein>
    <recommendedName>
        <fullName evidence="2">ER-bound oxygenase mpaB/mpaB'/Rubber oxygenase catalytic domain-containing protein</fullName>
    </recommendedName>
</protein>
<dbReference type="eggNOG" id="ENOG502ZETH">
    <property type="taxonomic scope" value="Bacteria"/>
</dbReference>
<dbReference type="GO" id="GO:0016491">
    <property type="term" value="F:oxidoreductase activity"/>
    <property type="evidence" value="ECO:0007669"/>
    <property type="project" value="InterPro"/>
</dbReference>
<dbReference type="PANTHER" id="PTHR37539">
    <property type="entry name" value="SECRETED PROTEIN-RELATED"/>
    <property type="match status" value="1"/>
</dbReference>